<feature type="chain" id="PRO_5032584240" evidence="2">
    <location>
        <begin position="24"/>
        <end position="346"/>
    </location>
</feature>
<accession>A0A848J7Z2</accession>
<dbReference type="PANTHER" id="PTHR33734">
    <property type="entry name" value="LYSM DOMAIN-CONTAINING GPI-ANCHORED PROTEIN 2"/>
    <property type="match status" value="1"/>
</dbReference>
<feature type="compositionally biased region" description="Low complexity" evidence="1">
    <location>
        <begin position="215"/>
        <end position="237"/>
    </location>
</feature>
<gene>
    <name evidence="4" type="ORF">HH304_19195</name>
</gene>
<dbReference type="Proteomes" id="UP000559010">
    <property type="component" value="Unassembled WGS sequence"/>
</dbReference>
<dbReference type="InterPro" id="IPR036908">
    <property type="entry name" value="RlpA-like_sf"/>
</dbReference>
<dbReference type="InterPro" id="IPR018392">
    <property type="entry name" value="LysM"/>
</dbReference>
<dbReference type="PROSITE" id="PS51782">
    <property type="entry name" value="LYSM"/>
    <property type="match status" value="3"/>
</dbReference>
<dbReference type="InterPro" id="IPR036779">
    <property type="entry name" value="LysM_dom_sf"/>
</dbReference>
<dbReference type="CDD" id="cd00118">
    <property type="entry name" value="LysM"/>
    <property type="match status" value="3"/>
</dbReference>
<feature type="domain" description="LysM" evidence="3">
    <location>
        <begin position="162"/>
        <end position="205"/>
    </location>
</feature>
<evidence type="ECO:0000313" key="5">
    <source>
        <dbReference type="Proteomes" id="UP000559010"/>
    </source>
</evidence>
<feature type="region of interest" description="Disordered" evidence="1">
    <location>
        <begin position="209"/>
        <end position="241"/>
    </location>
</feature>
<protein>
    <submittedName>
        <fullName evidence="4">LysM peptidoglycan-binding domain-containing protein</fullName>
    </submittedName>
</protein>
<evidence type="ECO:0000259" key="3">
    <source>
        <dbReference type="PROSITE" id="PS51782"/>
    </source>
</evidence>
<comment type="caution">
    <text evidence="4">The sequence shown here is derived from an EMBL/GenBank/DDBJ whole genome shotgun (WGS) entry which is preliminary data.</text>
</comment>
<dbReference type="SUPFAM" id="SSF54106">
    <property type="entry name" value="LysM domain"/>
    <property type="match status" value="3"/>
</dbReference>
<evidence type="ECO:0000313" key="4">
    <source>
        <dbReference type="EMBL" id="NMM50544.1"/>
    </source>
</evidence>
<dbReference type="AlphaFoldDB" id="A0A848J7Z2"/>
<feature type="domain" description="LysM" evidence="3">
    <location>
        <begin position="35"/>
        <end position="78"/>
    </location>
</feature>
<dbReference type="GO" id="GO:0008932">
    <property type="term" value="F:lytic endotransglycosylase activity"/>
    <property type="evidence" value="ECO:0007669"/>
    <property type="project" value="TreeGrafter"/>
</dbReference>
<reference evidence="4 5" key="1">
    <citation type="submission" date="2020-04" db="EMBL/GenBank/DDBJ databases">
        <title>Flammeovirgaceae bacterium KN852 isolated from deep sea.</title>
        <authorList>
            <person name="Zhang D.-C."/>
        </authorList>
    </citation>
    <scope>NUCLEOTIDE SEQUENCE [LARGE SCALE GENOMIC DNA]</scope>
    <source>
        <strain evidence="4 5">KN852</strain>
    </source>
</reference>
<dbReference type="Gene3D" id="3.10.350.10">
    <property type="entry name" value="LysM domain"/>
    <property type="match status" value="3"/>
</dbReference>
<dbReference type="RefSeq" id="WP_169684910.1">
    <property type="nucleotide sequence ID" value="NZ_JABBNU010000014.1"/>
</dbReference>
<evidence type="ECO:0000256" key="1">
    <source>
        <dbReference type="SAM" id="MobiDB-lite"/>
    </source>
</evidence>
<sequence>MQSRFLLFVCSAFLFLSAFVTNAQQTREVDGKKFWVHIVEAGQTAFSISKTYDVPISDIEKYNPDFSKVIKVGQEVLIPKGNQVVSNSQSTNRKIHTVKKGETLFSISRQYDITVNEIKTWNGLNENAIDLGQKLFVSPNGRSQATNANSEENTTPKAAIKGTHEVVAGETLYRISKQYGVEVDDLVKWNNLTDNAVSIGQVLVVTSPDGSKPVKQTQESNTQTTNNNTATASTKTEPQTEREVFTVPAIDVQNPEIKKVVEKGVAEVIEGTDKNEKYLGLHKTAPVGTLLEVINEENKRRVFVRVIGKLPENTNVDVILRMSERAYQRLGASNKKIRVQISYFPY</sequence>
<dbReference type="PANTHER" id="PTHR33734:SF22">
    <property type="entry name" value="MEMBRANE-BOUND LYTIC MUREIN TRANSGLYCOSYLASE D"/>
    <property type="match status" value="1"/>
</dbReference>
<feature type="signal peptide" evidence="2">
    <location>
        <begin position="1"/>
        <end position="23"/>
    </location>
</feature>
<evidence type="ECO:0000256" key="2">
    <source>
        <dbReference type="SAM" id="SignalP"/>
    </source>
</evidence>
<keyword evidence="5" id="KW-1185">Reference proteome</keyword>
<proteinExistence type="predicted"/>
<keyword evidence="2" id="KW-0732">Signal</keyword>
<dbReference type="Pfam" id="PF01476">
    <property type="entry name" value="LysM"/>
    <property type="match status" value="3"/>
</dbReference>
<dbReference type="EMBL" id="JABBNU010000014">
    <property type="protein sequence ID" value="NMM50544.1"/>
    <property type="molecule type" value="Genomic_DNA"/>
</dbReference>
<dbReference type="SMART" id="SM00257">
    <property type="entry name" value="LysM"/>
    <property type="match status" value="3"/>
</dbReference>
<organism evidence="4 5">
    <name type="scientific">Marinigracilibium pacificum</name>
    <dbReference type="NCBI Taxonomy" id="2729599"/>
    <lineage>
        <taxon>Bacteria</taxon>
        <taxon>Pseudomonadati</taxon>
        <taxon>Bacteroidota</taxon>
        <taxon>Cytophagia</taxon>
        <taxon>Cytophagales</taxon>
        <taxon>Flammeovirgaceae</taxon>
        <taxon>Marinigracilibium</taxon>
    </lineage>
</organism>
<feature type="domain" description="LysM" evidence="3">
    <location>
        <begin position="94"/>
        <end position="137"/>
    </location>
</feature>
<name>A0A848J7Z2_9BACT</name>
<dbReference type="Gene3D" id="2.40.40.10">
    <property type="entry name" value="RlpA-like domain"/>
    <property type="match status" value="1"/>
</dbReference>